<evidence type="ECO:0000313" key="2">
    <source>
        <dbReference type="Proteomes" id="UP000479000"/>
    </source>
</evidence>
<dbReference type="Proteomes" id="UP000479000">
    <property type="component" value="Unassembled WGS sequence"/>
</dbReference>
<reference evidence="1 2" key="1">
    <citation type="submission" date="2020-02" db="EMBL/GenBank/DDBJ databases">
        <authorList>
            <person name="Ferguson B K."/>
        </authorList>
    </citation>
    <scope>NUCLEOTIDE SEQUENCE [LARGE SCALE GENOMIC DNA]</scope>
</reference>
<dbReference type="AlphaFoldDB" id="A0A6H5GWP9"/>
<evidence type="ECO:0000313" key="1">
    <source>
        <dbReference type="EMBL" id="CAB0007338.1"/>
    </source>
</evidence>
<keyword evidence="2" id="KW-1185">Reference proteome</keyword>
<protein>
    <submittedName>
        <fullName evidence="1">Uncharacterized protein</fullName>
    </submittedName>
</protein>
<feature type="non-terminal residue" evidence="1">
    <location>
        <position position="96"/>
    </location>
</feature>
<sequence length="96" mass="11158">MEVLCVIYAPLVFFLSQSFKLVENDNENDFTLVMQTTKRNQEFVYISLHPPRCLRLVSRTRHDGYNPRNVRLVRGTCNRLGNLDARCARISKTEPA</sequence>
<gene>
    <name evidence="1" type="ORF">NTEN_LOCUS12628</name>
</gene>
<dbReference type="EMBL" id="CADCXU010018990">
    <property type="protein sequence ID" value="CAB0007338.1"/>
    <property type="molecule type" value="Genomic_DNA"/>
</dbReference>
<organism evidence="1 2">
    <name type="scientific">Nesidiocoris tenuis</name>
    <dbReference type="NCBI Taxonomy" id="355587"/>
    <lineage>
        <taxon>Eukaryota</taxon>
        <taxon>Metazoa</taxon>
        <taxon>Ecdysozoa</taxon>
        <taxon>Arthropoda</taxon>
        <taxon>Hexapoda</taxon>
        <taxon>Insecta</taxon>
        <taxon>Pterygota</taxon>
        <taxon>Neoptera</taxon>
        <taxon>Paraneoptera</taxon>
        <taxon>Hemiptera</taxon>
        <taxon>Heteroptera</taxon>
        <taxon>Panheteroptera</taxon>
        <taxon>Cimicomorpha</taxon>
        <taxon>Miridae</taxon>
        <taxon>Dicyphina</taxon>
        <taxon>Nesidiocoris</taxon>
    </lineage>
</organism>
<proteinExistence type="predicted"/>
<accession>A0A6H5GWP9</accession>
<name>A0A6H5GWP9_9HEMI</name>